<proteinExistence type="predicted"/>
<keyword evidence="1" id="KW-0449">Lipoprotein</keyword>
<dbReference type="PROSITE" id="PS51257">
    <property type="entry name" value="PROKAR_LIPOPROTEIN"/>
    <property type="match status" value="1"/>
</dbReference>
<organism evidence="1 2">
    <name type="scientific">Klebsiella pneumoniae</name>
    <dbReference type="NCBI Taxonomy" id="573"/>
    <lineage>
        <taxon>Bacteria</taxon>
        <taxon>Pseudomonadati</taxon>
        <taxon>Pseudomonadota</taxon>
        <taxon>Gammaproteobacteria</taxon>
        <taxon>Enterobacterales</taxon>
        <taxon>Enterobacteriaceae</taxon>
        <taxon>Klebsiella/Raoultella group</taxon>
        <taxon>Klebsiella</taxon>
        <taxon>Klebsiella pneumoniae complex</taxon>
    </lineage>
</organism>
<name>A0A447RJX2_KLEPN</name>
<protein>
    <submittedName>
        <fullName evidence="1">Lipoprotein</fullName>
    </submittedName>
</protein>
<reference evidence="1 2" key="1">
    <citation type="submission" date="2018-12" db="EMBL/GenBank/DDBJ databases">
        <authorList>
            <consortium name="Pathogen Informatics"/>
        </authorList>
    </citation>
    <scope>NUCLEOTIDE SEQUENCE [LARGE SCALE GENOMIC DNA]</scope>
    <source>
        <strain evidence="1 2">NCTC13635</strain>
    </source>
</reference>
<accession>A0A447RJX2</accession>
<gene>
    <name evidence="1" type="ORF">NCTC13635_01060</name>
</gene>
<evidence type="ECO:0000313" key="1">
    <source>
        <dbReference type="EMBL" id="VEB00120.1"/>
    </source>
</evidence>
<evidence type="ECO:0000313" key="2">
    <source>
        <dbReference type="Proteomes" id="UP000282433"/>
    </source>
</evidence>
<sequence length="52" mass="5828">MMKYVLSLVVVAILAGCTSTPNLPPRDTIVAMKTHRVRYCRQLSEIQLPLCP</sequence>
<dbReference type="EMBL" id="LR134162">
    <property type="protein sequence ID" value="VEB00120.1"/>
    <property type="molecule type" value="Genomic_DNA"/>
</dbReference>
<dbReference type="Proteomes" id="UP000282433">
    <property type="component" value="Chromosome"/>
</dbReference>
<dbReference type="AlphaFoldDB" id="A0A447RJX2"/>